<sequence length="220" mass="22729">MKIFSFARAASKRSAQLMGLFKQLVLVSSLLLSAAAAATPAPVLVPQPSASPPSQTAVFESVASIRTLNLRFLGRVNPAPGSWLHPAGTAEPPVRGYDPPASRYGAGHRGVNMGSPAGQILAPADGVVSFVGVVVNRKVLTLDHGAGYKSSFEPIDTDLQRGERVSAGAFIGTVGEFTDDGAHCSGSCFHWGVRLNGEYVNPLPLLGGFAPSVLLPVAAG</sequence>
<keyword evidence="4" id="KW-0378">Hydrolase</keyword>
<dbReference type="InterPro" id="IPR011055">
    <property type="entry name" value="Dup_hybrid_motif"/>
</dbReference>
<dbReference type="GO" id="GO:0016787">
    <property type="term" value="F:hydrolase activity"/>
    <property type="evidence" value="ECO:0007669"/>
    <property type="project" value="UniProtKB-KW"/>
</dbReference>
<protein>
    <submittedName>
        <fullName evidence="4">M23 family metallopeptidase</fullName>
        <ecNumber evidence="4">3.4.24.-</ecNumber>
    </submittedName>
</protein>
<dbReference type="Proteomes" id="UP001589862">
    <property type="component" value="Unassembled WGS sequence"/>
</dbReference>
<keyword evidence="1 2" id="KW-0732">Signal</keyword>
<accession>A0ABV6P8R4</accession>
<evidence type="ECO:0000256" key="1">
    <source>
        <dbReference type="ARBA" id="ARBA00022729"/>
    </source>
</evidence>
<gene>
    <name evidence="4" type="ORF">ACFFFR_03785</name>
</gene>
<reference evidence="4 5" key="1">
    <citation type="submission" date="2024-09" db="EMBL/GenBank/DDBJ databases">
        <authorList>
            <person name="Sun Q."/>
            <person name="Mori K."/>
        </authorList>
    </citation>
    <scope>NUCLEOTIDE SEQUENCE [LARGE SCALE GENOMIC DNA]</scope>
    <source>
        <strain evidence="4 5">NCAIM B.02604</strain>
    </source>
</reference>
<dbReference type="EC" id="3.4.24.-" evidence="4"/>
<evidence type="ECO:0000259" key="3">
    <source>
        <dbReference type="Pfam" id="PF01551"/>
    </source>
</evidence>
<comment type="caution">
    <text evidence="4">The sequence shown here is derived from an EMBL/GenBank/DDBJ whole genome shotgun (WGS) entry which is preliminary data.</text>
</comment>
<dbReference type="SUPFAM" id="SSF51261">
    <property type="entry name" value="Duplicated hybrid motif"/>
    <property type="match status" value="1"/>
</dbReference>
<evidence type="ECO:0000313" key="5">
    <source>
        <dbReference type="Proteomes" id="UP001589862"/>
    </source>
</evidence>
<dbReference type="PANTHER" id="PTHR21666:SF289">
    <property type="entry name" value="L-ALA--D-GLU ENDOPEPTIDASE"/>
    <property type="match status" value="1"/>
</dbReference>
<evidence type="ECO:0000313" key="4">
    <source>
        <dbReference type="EMBL" id="MFC0581514.1"/>
    </source>
</evidence>
<dbReference type="InterPro" id="IPR016047">
    <property type="entry name" value="M23ase_b-sheet_dom"/>
</dbReference>
<feature type="signal peptide" evidence="2">
    <location>
        <begin position="1"/>
        <end position="38"/>
    </location>
</feature>
<dbReference type="PANTHER" id="PTHR21666">
    <property type="entry name" value="PEPTIDASE-RELATED"/>
    <property type="match status" value="1"/>
</dbReference>
<dbReference type="RefSeq" id="WP_377458198.1">
    <property type="nucleotide sequence ID" value="NZ_JBHLUB010000004.1"/>
</dbReference>
<dbReference type="InterPro" id="IPR050570">
    <property type="entry name" value="Cell_wall_metabolism_enzyme"/>
</dbReference>
<organism evidence="4 5">
    <name type="scientific">Micrococcoides hystricis</name>
    <dbReference type="NCBI Taxonomy" id="1572761"/>
    <lineage>
        <taxon>Bacteria</taxon>
        <taxon>Bacillati</taxon>
        <taxon>Actinomycetota</taxon>
        <taxon>Actinomycetes</taxon>
        <taxon>Micrococcales</taxon>
        <taxon>Micrococcaceae</taxon>
        <taxon>Micrococcoides</taxon>
    </lineage>
</organism>
<proteinExistence type="predicted"/>
<feature type="domain" description="M23ase beta-sheet core" evidence="3">
    <location>
        <begin position="107"/>
        <end position="202"/>
    </location>
</feature>
<keyword evidence="5" id="KW-1185">Reference proteome</keyword>
<feature type="chain" id="PRO_5047459668" evidence="2">
    <location>
        <begin position="39"/>
        <end position="220"/>
    </location>
</feature>
<dbReference type="Gene3D" id="2.70.70.10">
    <property type="entry name" value="Glucose Permease (Domain IIA)"/>
    <property type="match status" value="1"/>
</dbReference>
<dbReference type="EMBL" id="JBHLUB010000004">
    <property type="protein sequence ID" value="MFC0581514.1"/>
    <property type="molecule type" value="Genomic_DNA"/>
</dbReference>
<dbReference type="Pfam" id="PF01551">
    <property type="entry name" value="Peptidase_M23"/>
    <property type="match status" value="1"/>
</dbReference>
<evidence type="ECO:0000256" key="2">
    <source>
        <dbReference type="SAM" id="SignalP"/>
    </source>
</evidence>
<name>A0ABV6P8R4_9MICC</name>